<evidence type="ECO:0000313" key="2">
    <source>
        <dbReference type="Proteomes" id="UP000556201"/>
    </source>
</evidence>
<organism evidence="1 2">
    <name type="scientific">Brevundimonas vesicularis</name>
    <name type="common">Pseudomonas vesicularis</name>
    <dbReference type="NCBI Taxonomy" id="41276"/>
    <lineage>
        <taxon>Bacteria</taxon>
        <taxon>Pseudomonadati</taxon>
        <taxon>Pseudomonadota</taxon>
        <taxon>Alphaproteobacteria</taxon>
        <taxon>Caulobacterales</taxon>
        <taxon>Caulobacteraceae</taxon>
        <taxon>Brevundimonas</taxon>
    </lineage>
</organism>
<dbReference type="Proteomes" id="UP000556201">
    <property type="component" value="Unassembled WGS sequence"/>
</dbReference>
<reference evidence="1 2" key="1">
    <citation type="submission" date="2020-08" db="EMBL/GenBank/DDBJ databases">
        <title>Functional genomics of gut bacteria from endangered species of beetles.</title>
        <authorList>
            <person name="Carlos-Shanley C."/>
        </authorList>
    </citation>
    <scope>NUCLEOTIDE SEQUENCE [LARGE SCALE GENOMIC DNA]</scope>
    <source>
        <strain evidence="1 2">S00192</strain>
    </source>
</reference>
<comment type="caution">
    <text evidence="1">The sequence shown here is derived from an EMBL/GenBank/DDBJ whole genome shotgun (WGS) entry which is preliminary data.</text>
</comment>
<proteinExistence type="predicted"/>
<sequence length="68" mass="7078">MADINEILRMNPAAAAGFDGVRQALADVKKLREAGIAKGPALPSFGAPKSLNDLKLGSKRAIYNRAGA</sequence>
<dbReference type="EMBL" id="JACHLJ010000004">
    <property type="protein sequence ID" value="MBB5772964.1"/>
    <property type="molecule type" value="Genomic_DNA"/>
</dbReference>
<dbReference type="AlphaFoldDB" id="A0A7W9L717"/>
<dbReference type="RefSeq" id="WP_184280147.1">
    <property type="nucleotide sequence ID" value="NZ_JACHLJ010000004.1"/>
</dbReference>
<accession>A0A7W9L717</accession>
<name>A0A7W9L717_BREVE</name>
<protein>
    <submittedName>
        <fullName evidence="1">Uncharacterized protein</fullName>
    </submittedName>
</protein>
<evidence type="ECO:0000313" key="1">
    <source>
        <dbReference type="EMBL" id="MBB5772964.1"/>
    </source>
</evidence>
<gene>
    <name evidence="1" type="ORF">HNP47_002984</name>
</gene>